<dbReference type="EMBL" id="CP028341">
    <property type="protein sequence ID" value="AVT44565.1"/>
    <property type="molecule type" value="Genomic_DNA"/>
</dbReference>
<dbReference type="InterPro" id="IPR016155">
    <property type="entry name" value="Mopterin_synth/thiamin_S_b"/>
</dbReference>
<evidence type="ECO:0000313" key="19">
    <source>
        <dbReference type="Proteomes" id="UP000095647"/>
    </source>
</evidence>
<evidence type="ECO:0000313" key="32">
    <source>
        <dbReference type="Proteomes" id="UP000470926"/>
    </source>
</evidence>
<evidence type="ECO:0000313" key="27">
    <source>
        <dbReference type="Proteomes" id="UP000284589"/>
    </source>
</evidence>
<evidence type="ECO:0000313" key="9">
    <source>
        <dbReference type="EMBL" id="OFA36159.1"/>
    </source>
</evidence>
<dbReference type="GeneID" id="23324881"/>
<dbReference type="EMBL" id="LNKF01000001">
    <property type="protein sequence ID" value="OSG96141.1"/>
    <property type="molecule type" value="Genomic_DNA"/>
</dbReference>
<dbReference type="Proteomes" id="UP000193905">
    <property type="component" value="Unassembled WGS sequence"/>
</dbReference>
<reference evidence="4" key="9">
    <citation type="submission" date="2021-08" db="EMBL/GenBank/DDBJ databases">
        <title>Draft genome sequence of the GABA producer Bifidobacterium adolescentis 4-2, isolated from healthy human feces.</title>
        <authorList>
            <person name="Altaib H."/>
            <person name="Niwa R."/>
            <person name="Abe M."/>
            <person name="Suzuki T."/>
        </authorList>
    </citation>
    <scope>NUCLEOTIDE SEQUENCE</scope>
    <source>
        <strain evidence="4">4-2</strain>
    </source>
</reference>
<dbReference type="InterPro" id="IPR003749">
    <property type="entry name" value="ThiS/MoaD-like"/>
</dbReference>
<dbReference type="Proteomes" id="UP000285462">
    <property type="component" value="Unassembled WGS sequence"/>
</dbReference>
<dbReference type="CDD" id="cd00565">
    <property type="entry name" value="Ubl_ThiS"/>
    <property type="match status" value="1"/>
</dbReference>
<dbReference type="Proteomes" id="UP000437631">
    <property type="component" value="Unassembled WGS sequence"/>
</dbReference>
<evidence type="ECO:0000313" key="2">
    <source>
        <dbReference type="EMBL" id="BEK82139.1"/>
    </source>
</evidence>
<dbReference type="PANTHER" id="PTHR34472">
    <property type="entry name" value="SULFUR CARRIER PROTEIN THIS"/>
    <property type="match status" value="1"/>
</dbReference>
<dbReference type="EMBL" id="LNKD01000001">
    <property type="protein sequence ID" value="OSG87205.1"/>
    <property type="molecule type" value="Genomic_DNA"/>
</dbReference>
<dbReference type="EMBL" id="NAQF01000001">
    <property type="protein sequence ID" value="OQM58857.1"/>
    <property type="molecule type" value="Genomic_DNA"/>
</dbReference>
<dbReference type="EMBL" id="JANFYM010000004">
    <property type="protein sequence ID" value="MCQ4792990.1"/>
    <property type="molecule type" value="Genomic_DNA"/>
</dbReference>
<evidence type="ECO:0000313" key="7">
    <source>
        <dbReference type="EMBL" id="KAB6031749.1"/>
    </source>
</evidence>
<dbReference type="EMBL" id="MAXD01000001">
    <property type="protein sequence ID" value="OFA36159.1"/>
    <property type="molecule type" value="Genomic_DNA"/>
</dbReference>
<evidence type="ECO:0000313" key="11">
    <source>
        <dbReference type="EMBL" id="OSG87205.1"/>
    </source>
</evidence>
<reference evidence="2 33" key="11">
    <citation type="submission" date="2023-06" db="EMBL/GenBank/DDBJ databases">
        <title>Complete Genome Sequences of Bifidobacterium faecale strain JCM19861T was isolated from human faeces by Jung-Hye Choi et al. (2014).</title>
        <authorList>
            <person name="Okuhama S."/>
            <person name="Takahashi H."/>
            <person name="Imaizumi K."/>
            <person name="Nakayama S."/>
            <person name="Ogata Y."/>
            <person name="Suda W."/>
        </authorList>
    </citation>
    <scope>NUCLEOTIDE SEQUENCE [LARGE SCALE GENOMIC DNA]</scope>
    <source>
        <strain evidence="2 33">JCM 19861</strain>
    </source>
</reference>
<evidence type="ECO:0000313" key="17">
    <source>
        <dbReference type="EMBL" id="RHJ19830.1"/>
    </source>
</evidence>
<dbReference type="Proteomes" id="UP000886943">
    <property type="component" value="Unassembled WGS sequence"/>
</dbReference>
<dbReference type="EMBL" id="QRLP01000001">
    <property type="protein sequence ID" value="RHJ19830.1"/>
    <property type="molecule type" value="Genomic_DNA"/>
</dbReference>
<dbReference type="RefSeq" id="WP_003807372.1">
    <property type="nucleotide sequence ID" value="NZ_AP028457.1"/>
</dbReference>
<dbReference type="PANTHER" id="PTHR34472:SF1">
    <property type="entry name" value="SULFUR CARRIER PROTEIN THIS"/>
    <property type="match status" value="1"/>
</dbReference>
<evidence type="ECO:0000313" key="30">
    <source>
        <dbReference type="Proteomes" id="UP000464884"/>
    </source>
</evidence>
<dbReference type="Proteomes" id="UP000464884">
    <property type="component" value="Chromosome"/>
</dbReference>
<reference evidence="18" key="12">
    <citation type="submission" date="2023-09" db="EMBL/GenBank/DDBJ databases">
        <title>Ecological and genomic based identification of the Bifidobacterium adolescentis prototype of the healthy human gut microbiota.</title>
        <authorList>
            <person name="Lugli G.A."/>
            <person name="Argentini C."/>
            <person name="Tarracchini C."/>
            <person name="Fontana F."/>
            <person name="Alessandri G."/>
            <person name="Mancabelli L."/>
            <person name="Milani C."/>
            <person name="Turroni F."/>
            <person name="Ventura M."/>
        </authorList>
    </citation>
    <scope>NUCLEOTIDE SEQUENCE</scope>
    <source>
        <strain evidence="18">703B</strain>
    </source>
</reference>
<evidence type="ECO:0000313" key="25">
    <source>
        <dbReference type="Proteomes" id="UP000193905"/>
    </source>
</evidence>
<evidence type="ECO:0000313" key="28">
    <source>
        <dbReference type="Proteomes" id="UP000285462"/>
    </source>
</evidence>
<evidence type="ECO:0000313" key="26">
    <source>
        <dbReference type="Proteomes" id="UP000241454"/>
    </source>
</evidence>
<reference evidence="3 19" key="1">
    <citation type="submission" date="2015-09" db="EMBL/GenBank/DDBJ databases">
        <authorList>
            <consortium name="Pathogen Informatics"/>
        </authorList>
    </citation>
    <scope>NUCLEOTIDE SEQUENCE [LARGE SCALE GENOMIC DNA]</scope>
    <source>
        <strain evidence="3 19">2789STDY5608824</strain>
    </source>
</reference>
<dbReference type="AlphaFoldDB" id="A0A076JLM8"/>
<evidence type="ECO:0000313" key="4">
    <source>
        <dbReference type="EMBL" id="GJD13803.1"/>
    </source>
</evidence>
<dbReference type="Proteomes" id="UP000241454">
    <property type="component" value="Chromosome"/>
</dbReference>
<sequence>MIINGKEEDVATPITVAELVEQRGLRADRVAVELNGEIVPRAQRAQTQLKGTDTLEIVTFVQGG</sequence>
<dbReference type="Pfam" id="PF02597">
    <property type="entry name" value="ThiS"/>
    <property type="match status" value="1"/>
</dbReference>
<dbReference type="EMBL" id="WDIP01000002">
    <property type="protein sequence ID" value="KAB5886390.1"/>
    <property type="molecule type" value="Genomic_DNA"/>
</dbReference>
<evidence type="ECO:0000313" key="29">
    <source>
        <dbReference type="Proteomes" id="UP000437631"/>
    </source>
</evidence>
<dbReference type="Proteomes" id="UP000192714">
    <property type="component" value="Unassembled WGS sequence"/>
</dbReference>
<evidence type="ECO:0000313" key="23">
    <source>
        <dbReference type="Proteomes" id="UP000193377"/>
    </source>
</evidence>
<organism evidence="7 32">
    <name type="scientific">Bifidobacterium adolescentis</name>
    <dbReference type="NCBI Taxonomy" id="1680"/>
    <lineage>
        <taxon>Bacteria</taxon>
        <taxon>Bacillati</taxon>
        <taxon>Actinomycetota</taxon>
        <taxon>Actinomycetes</taxon>
        <taxon>Bifidobacteriales</taxon>
        <taxon>Bifidobacteriaceae</taxon>
        <taxon>Bifidobacterium</taxon>
    </lineage>
</organism>
<dbReference type="KEGG" id="badl:BADO_0100"/>
<accession>A0A076JLM8</accession>
<name>A0A076JLM8_BIFAD</name>
<evidence type="ECO:0000313" key="31">
    <source>
        <dbReference type="Proteomes" id="UP000470200"/>
    </source>
</evidence>
<evidence type="ECO:0000313" key="1">
    <source>
        <dbReference type="EMBL" id="AVT44565.1"/>
    </source>
</evidence>
<evidence type="ECO:0000313" key="33">
    <source>
        <dbReference type="Proteomes" id="UP001357973"/>
    </source>
</evidence>
<dbReference type="InterPro" id="IPR012675">
    <property type="entry name" value="Beta-grasp_dom_sf"/>
</dbReference>
<dbReference type="Proteomes" id="UP000193208">
    <property type="component" value="Unassembled WGS sequence"/>
</dbReference>
<evidence type="ECO:0000313" key="3">
    <source>
        <dbReference type="EMBL" id="CUN69288.1"/>
    </source>
</evidence>
<evidence type="ECO:0000313" key="21">
    <source>
        <dbReference type="Proteomes" id="UP000192714"/>
    </source>
</evidence>
<reference evidence="22 23" key="2">
    <citation type="journal article" date="2016" name="Sci. Rep.">
        <title>Evaluation of genetic diversity among strains of the human gut commensal Bifidobacterium adolescentis.</title>
        <authorList>
            <person name="Duranti S."/>
            <person name="Milani C."/>
            <person name="Lugli G.A."/>
            <person name="Mancabelli L."/>
            <person name="Turroni F."/>
            <person name="Ferrario C."/>
            <person name="Mangifesta M."/>
            <person name="Viappiani A."/>
            <person name="Sanchez B."/>
            <person name="Margolles A."/>
            <person name="van Sinderen D."/>
            <person name="Ventura M."/>
        </authorList>
    </citation>
    <scope>NUCLEOTIDE SEQUENCE</scope>
    <source>
        <strain evidence="11 23">487B</strain>
        <strain evidence="18">703B</strain>
        <strain evidence="12 24">AD2-8</strain>
        <strain evidence="13 25">AL46-2</strain>
        <strain evidence="14 22">AL46-7</strain>
    </source>
</reference>
<dbReference type="NCBIfam" id="TIGR01683">
    <property type="entry name" value="thiS"/>
    <property type="match status" value="1"/>
</dbReference>
<dbReference type="EMBL" id="LNKH01000003">
    <property type="protein sequence ID" value="OSG97546.1"/>
    <property type="molecule type" value="Genomic_DNA"/>
</dbReference>
<dbReference type="EMBL" id="CP047129">
    <property type="protein sequence ID" value="QHB61887.1"/>
    <property type="molecule type" value="Genomic_DNA"/>
</dbReference>
<evidence type="ECO:0000313" key="24">
    <source>
        <dbReference type="Proteomes" id="UP000193664"/>
    </source>
</evidence>
<dbReference type="OrthoDB" id="163636at2"/>
<reference evidence="15 30" key="8">
    <citation type="submission" date="2019-12" db="EMBL/GenBank/DDBJ databases">
        <title>Draft Genome Sequence of Bifidobacterium adolescentis ZJ2.</title>
        <authorList>
            <person name="Jin Z."/>
        </authorList>
    </citation>
    <scope>NUCLEOTIDE SEQUENCE [LARGE SCALE GENOMIC DNA]</scope>
    <source>
        <strain evidence="15 30">ZJ2</strain>
    </source>
</reference>
<dbReference type="EMBL" id="AP028457">
    <property type="protein sequence ID" value="BEK82139.1"/>
    <property type="molecule type" value="Genomic_DNA"/>
</dbReference>
<dbReference type="Proteomes" id="UP001357973">
    <property type="component" value="Chromosome"/>
</dbReference>
<dbReference type="Proteomes" id="UP000095647">
    <property type="component" value="Unassembled WGS sequence"/>
</dbReference>
<reference evidence="1 26" key="5">
    <citation type="submission" date="2018-03" db="EMBL/GenBank/DDBJ databases">
        <authorList>
            <person name="Keele B.F."/>
        </authorList>
    </citation>
    <scope>NUCLEOTIDE SEQUENCE [LARGE SCALE GENOMIC DNA]</scope>
    <source>
        <strain evidence="1 26">1-11</strain>
    </source>
</reference>
<reference evidence="8" key="10">
    <citation type="submission" date="2022-06" db="EMBL/GenBank/DDBJ databases">
        <title>Isolation of gut microbiota from human fecal samples.</title>
        <authorList>
            <person name="Pamer E.G."/>
            <person name="Barat B."/>
            <person name="Waligurski E."/>
            <person name="Medina S."/>
            <person name="Paddock L."/>
            <person name="Mostad J."/>
        </authorList>
    </citation>
    <scope>NUCLEOTIDE SEQUENCE</scope>
    <source>
        <strain evidence="8">SL.1.01</strain>
    </source>
</reference>
<evidence type="ECO:0000313" key="15">
    <source>
        <dbReference type="EMBL" id="QHB61887.1"/>
    </source>
</evidence>
<dbReference type="EMBL" id="BPPZ01000003">
    <property type="protein sequence ID" value="GJD13803.1"/>
    <property type="molecule type" value="Genomic_DNA"/>
</dbReference>
<dbReference type="Proteomes" id="UP000470926">
    <property type="component" value="Unassembled WGS sequence"/>
</dbReference>
<dbReference type="Proteomes" id="UP000284589">
    <property type="component" value="Unassembled WGS sequence"/>
</dbReference>
<dbReference type="EMBL" id="LNKI01000001">
    <property type="protein sequence ID" value="OSH01078.1"/>
    <property type="molecule type" value="Genomic_DNA"/>
</dbReference>
<dbReference type="Gene3D" id="3.10.20.30">
    <property type="match status" value="1"/>
</dbReference>
<evidence type="ECO:0000313" key="8">
    <source>
        <dbReference type="EMBL" id="MCQ4792990.1"/>
    </source>
</evidence>
<reference evidence="10 21" key="4">
    <citation type="submission" date="2017-03" db="EMBL/GenBank/DDBJ databases">
        <title>Maternal inheritance of bifidobacteria.</title>
        <authorList>
            <person name="Lugli G.A."/>
            <person name="Duranti S."/>
            <person name="Milani C."/>
            <person name="Mancabelli L."/>
        </authorList>
    </citation>
    <scope>NUCLEOTIDE SEQUENCE [LARGE SCALE GENOMIC DNA]</scope>
    <source>
        <strain evidence="10 21">1892B</strain>
    </source>
</reference>
<reference evidence="9 20" key="3">
    <citation type="submission" date="2016-07" db="EMBL/GenBank/DDBJ databases">
        <title>Draft Genome Sequence of Bifidobacterium adolescentis strain Km 4.</title>
        <authorList>
            <person name="Danilenko V.N."/>
        </authorList>
    </citation>
    <scope>NUCLEOTIDE SEQUENCE [LARGE SCALE GENOMIC DNA]</scope>
    <source>
        <strain evidence="9 20">Km 4</strain>
    </source>
</reference>
<evidence type="ECO:0000313" key="22">
    <source>
        <dbReference type="Proteomes" id="UP000193208"/>
    </source>
</evidence>
<evidence type="ECO:0000313" key="14">
    <source>
        <dbReference type="EMBL" id="OSH01078.1"/>
    </source>
</evidence>
<dbReference type="EMBL" id="WDFR01000001">
    <property type="protein sequence ID" value="KAB6031749.1"/>
    <property type="molecule type" value="Genomic_DNA"/>
</dbReference>
<dbReference type="EMBL" id="QRVT01000003">
    <property type="protein sequence ID" value="RGS64628.1"/>
    <property type="molecule type" value="Genomic_DNA"/>
</dbReference>
<reference evidence="29 31" key="7">
    <citation type="journal article" date="2019" name="Nat. Med.">
        <title>A library of human gut bacterial isolates paired with longitudinal multiomics data enables mechanistic microbiome research.</title>
        <authorList>
            <person name="Poyet M."/>
            <person name="Groussin M."/>
            <person name="Gibbons S.M."/>
            <person name="Avila-Pacheco J."/>
            <person name="Jiang X."/>
            <person name="Kearney S.M."/>
            <person name="Perrotta A.R."/>
            <person name="Berdy B."/>
            <person name="Zhao S."/>
            <person name="Lieberman T.D."/>
            <person name="Swanson P.K."/>
            <person name="Smith M."/>
            <person name="Roesemann S."/>
            <person name="Alexander J.E."/>
            <person name="Rich S.A."/>
            <person name="Livny J."/>
            <person name="Vlamakis H."/>
            <person name="Clish C."/>
            <person name="Bullock K."/>
            <person name="Deik A."/>
            <person name="Scott J."/>
            <person name="Pierce K.A."/>
            <person name="Xavier R.J."/>
            <person name="Alm E.J."/>
        </authorList>
    </citation>
    <scope>NUCLEOTIDE SEQUENCE [LARGE SCALE GENOMIC DNA]</scope>
    <source>
        <strain evidence="6 31">BIOML-A105</strain>
        <strain evidence="5 29">BIOML-A190</strain>
        <strain evidence="7 32">BIOML-A26</strain>
    </source>
</reference>
<reference evidence="27 28" key="6">
    <citation type="submission" date="2018-08" db="EMBL/GenBank/DDBJ databases">
        <title>A genome reference for cultivated species of the human gut microbiota.</title>
        <authorList>
            <person name="Zou Y."/>
            <person name="Xue W."/>
            <person name="Luo G."/>
        </authorList>
    </citation>
    <scope>NUCLEOTIDE SEQUENCE [LARGE SCALE GENOMIC DNA]</scope>
    <source>
        <strain evidence="16 28">AF21-27</strain>
        <strain evidence="17 27">AM12-20</strain>
    </source>
</reference>
<evidence type="ECO:0000313" key="5">
    <source>
        <dbReference type="EMBL" id="KAB5746796.1"/>
    </source>
</evidence>
<proteinExistence type="predicted"/>
<dbReference type="Proteomes" id="UP001206013">
    <property type="component" value="Unassembled WGS sequence"/>
</dbReference>
<dbReference type="Proteomes" id="UP000175684">
    <property type="component" value="Unassembled WGS sequence"/>
</dbReference>
<evidence type="ECO:0000313" key="13">
    <source>
        <dbReference type="EMBL" id="OSG97546.1"/>
    </source>
</evidence>
<dbReference type="EMBL" id="CP133648">
    <property type="protein sequence ID" value="WNE85463.1"/>
    <property type="molecule type" value="Genomic_DNA"/>
</dbReference>
<gene>
    <name evidence="7" type="primary">thiS</name>
    <name evidence="12" type="ORF">AD0028_0107</name>
    <name evidence="13" type="ORF">AL0462_0089</name>
    <name evidence="14" type="ORF">AL0467_0132</name>
    <name evidence="11" type="ORF">B0487_0123</name>
    <name evidence="18" type="ORF">B0703_00510</name>
    <name evidence="2" type="ORF">B19861_00810</name>
    <name evidence="10" type="ORF">B5789_0118</name>
    <name evidence="9" type="ORF">BBK15_02460</name>
    <name evidence="4" type="ORF">BIFAD42_07870</name>
    <name evidence="1" type="ORF">C8077_00525</name>
    <name evidence="17" type="ORF">DW139_00145</name>
    <name evidence="16" type="ORF">DWX79_06185</name>
    <name evidence="3" type="ORF">ERS852382_01124</name>
    <name evidence="15" type="ORF">F3K97_00465</name>
    <name evidence="7" type="ORF">GA542_00655</name>
    <name evidence="6" type="ORF">GA629_03455</name>
    <name evidence="5" type="ORF">GA752_05700</name>
    <name evidence="8" type="ORF">NE692_05895</name>
</gene>
<dbReference type="Proteomes" id="UP000470200">
    <property type="component" value="Unassembled WGS sequence"/>
</dbReference>
<protein>
    <submittedName>
        <fullName evidence="7">Sulfur carrier protein ThiS</fullName>
    </submittedName>
    <submittedName>
        <fullName evidence="4">ThiS protein</fullName>
    </submittedName>
    <submittedName>
        <fullName evidence="1">Thiamine biosynthesis protein ThiS</fullName>
    </submittedName>
</protein>
<dbReference type="InterPro" id="IPR010035">
    <property type="entry name" value="Thi_S"/>
</dbReference>
<dbReference type="PATRIC" id="fig|1680.6.peg.383"/>
<evidence type="ECO:0000313" key="10">
    <source>
        <dbReference type="EMBL" id="OQM58857.1"/>
    </source>
</evidence>
<dbReference type="SUPFAM" id="SSF54285">
    <property type="entry name" value="MoaD/ThiS"/>
    <property type="match status" value="1"/>
</dbReference>
<evidence type="ECO:0000313" key="20">
    <source>
        <dbReference type="Proteomes" id="UP000175684"/>
    </source>
</evidence>
<dbReference type="eggNOG" id="COG2104">
    <property type="taxonomic scope" value="Bacteria"/>
</dbReference>
<evidence type="ECO:0000313" key="16">
    <source>
        <dbReference type="EMBL" id="RGS64628.1"/>
    </source>
</evidence>
<evidence type="ECO:0000313" key="6">
    <source>
        <dbReference type="EMBL" id="KAB5886390.1"/>
    </source>
</evidence>
<dbReference type="Proteomes" id="UP000193377">
    <property type="component" value="Unassembled WGS sequence"/>
</dbReference>
<dbReference type="EMBL" id="WDLT01000005">
    <property type="protein sequence ID" value="KAB5746796.1"/>
    <property type="molecule type" value="Genomic_DNA"/>
</dbReference>
<dbReference type="Proteomes" id="UP000193664">
    <property type="component" value="Unassembled WGS sequence"/>
</dbReference>
<evidence type="ECO:0000313" key="12">
    <source>
        <dbReference type="EMBL" id="OSG96141.1"/>
    </source>
</evidence>
<keyword evidence="33" id="KW-1185">Reference proteome</keyword>
<dbReference type="EMBL" id="CYYI01000003">
    <property type="protein sequence ID" value="CUN69288.1"/>
    <property type="molecule type" value="Genomic_DNA"/>
</dbReference>
<evidence type="ECO:0000313" key="18">
    <source>
        <dbReference type="EMBL" id="WNE85463.1"/>
    </source>
</evidence>
<dbReference type="Proteomes" id="UP000193179">
    <property type="component" value="Chromosome"/>
</dbReference>